<dbReference type="PANTHER" id="PTHR11941:SF54">
    <property type="entry name" value="ENOYL-COA HYDRATASE, MITOCHONDRIAL"/>
    <property type="match status" value="1"/>
</dbReference>
<dbReference type="PROSITE" id="PS00166">
    <property type="entry name" value="ENOYL_COA_HYDRATASE"/>
    <property type="match status" value="1"/>
</dbReference>
<evidence type="ECO:0000313" key="4">
    <source>
        <dbReference type="Proteomes" id="UP000198967"/>
    </source>
</evidence>
<dbReference type="SUPFAM" id="SSF52096">
    <property type="entry name" value="ClpP/crotonase"/>
    <property type="match status" value="1"/>
</dbReference>
<dbReference type="OrthoDB" id="8452484at2"/>
<dbReference type="NCBIfam" id="NF004525">
    <property type="entry name" value="PRK05870.1"/>
    <property type="match status" value="1"/>
</dbReference>
<evidence type="ECO:0000256" key="1">
    <source>
        <dbReference type="ARBA" id="ARBA00005254"/>
    </source>
</evidence>
<dbReference type="InterPro" id="IPR001753">
    <property type="entry name" value="Enoyl-CoA_hydra/iso"/>
</dbReference>
<dbReference type="PANTHER" id="PTHR11941">
    <property type="entry name" value="ENOYL-COA HYDRATASE-RELATED"/>
    <property type="match status" value="1"/>
</dbReference>
<dbReference type="STRING" id="366584.SAMN05216377_102233"/>
<evidence type="ECO:0000256" key="2">
    <source>
        <dbReference type="RuleBase" id="RU003707"/>
    </source>
</evidence>
<dbReference type="EMBL" id="FNBE01000002">
    <property type="protein sequence ID" value="SDE83713.1"/>
    <property type="molecule type" value="Genomic_DNA"/>
</dbReference>
<dbReference type="RefSeq" id="WP_093076693.1">
    <property type="nucleotide sequence ID" value="NZ_FNBE01000002.1"/>
</dbReference>
<dbReference type="GO" id="GO:0006635">
    <property type="term" value="P:fatty acid beta-oxidation"/>
    <property type="evidence" value="ECO:0007669"/>
    <property type="project" value="TreeGrafter"/>
</dbReference>
<gene>
    <name evidence="3" type="ORF">SAMN05216377_102233</name>
</gene>
<dbReference type="InterPro" id="IPR029045">
    <property type="entry name" value="ClpP/crotonase-like_dom_sf"/>
</dbReference>
<proteinExistence type="inferred from homology"/>
<comment type="similarity">
    <text evidence="1 2">Belongs to the enoyl-CoA hydratase/isomerase family.</text>
</comment>
<protein>
    <submittedName>
        <fullName evidence="3">Enoyl-CoA hydratase</fullName>
    </submittedName>
</protein>
<sequence>MTTEVQTSITDGVALLTVSNPERRNAMNLELAGMLVAALDAAVADPAVGAVVITGEPPAFCAGGDLAELQGADHERLRAVYSGFLAVAECPLPTIAAVNGAAVGAGLNLALACDLRLAGPGAKFDTRFMPLGIHPGGGYTWMIERALGTQGAKAMTLFCDVLDAAEAERVGLVWRRYDDDESLLAGALELAGRAAAAPRALIETTKATMRITAGPLSHREATEIEVRAQAATVQSEEFQKRVAALQARISKR</sequence>
<accession>A0A1G7G6I3</accession>
<reference evidence="3 4" key="1">
    <citation type="submission" date="2016-10" db="EMBL/GenBank/DDBJ databases">
        <authorList>
            <person name="de Groot N.N."/>
        </authorList>
    </citation>
    <scope>NUCLEOTIDE SEQUENCE [LARGE SCALE GENOMIC DNA]</scope>
    <source>
        <strain evidence="3 4">CGMCC 4.3143</strain>
    </source>
</reference>
<organism evidence="3 4">
    <name type="scientific">Pseudonocardia oroxyli</name>
    <dbReference type="NCBI Taxonomy" id="366584"/>
    <lineage>
        <taxon>Bacteria</taxon>
        <taxon>Bacillati</taxon>
        <taxon>Actinomycetota</taxon>
        <taxon>Actinomycetes</taxon>
        <taxon>Pseudonocardiales</taxon>
        <taxon>Pseudonocardiaceae</taxon>
        <taxon>Pseudonocardia</taxon>
    </lineage>
</organism>
<dbReference type="Proteomes" id="UP000198967">
    <property type="component" value="Unassembled WGS sequence"/>
</dbReference>
<dbReference type="AlphaFoldDB" id="A0A1G7G6I3"/>
<keyword evidence="4" id="KW-1185">Reference proteome</keyword>
<evidence type="ECO:0000313" key="3">
    <source>
        <dbReference type="EMBL" id="SDE83713.1"/>
    </source>
</evidence>
<dbReference type="Gene3D" id="3.90.226.10">
    <property type="entry name" value="2-enoyl-CoA Hydratase, Chain A, domain 1"/>
    <property type="match status" value="1"/>
</dbReference>
<dbReference type="InterPro" id="IPR018376">
    <property type="entry name" value="Enoyl-CoA_hyd/isom_CS"/>
</dbReference>
<dbReference type="CDD" id="cd06558">
    <property type="entry name" value="crotonase-like"/>
    <property type="match status" value="1"/>
</dbReference>
<name>A0A1G7G6I3_PSEOR</name>
<dbReference type="GO" id="GO:0003824">
    <property type="term" value="F:catalytic activity"/>
    <property type="evidence" value="ECO:0007669"/>
    <property type="project" value="InterPro"/>
</dbReference>
<dbReference type="Pfam" id="PF00378">
    <property type="entry name" value="ECH_1"/>
    <property type="match status" value="1"/>
</dbReference>